<dbReference type="Gene3D" id="1.10.287.3080">
    <property type="match status" value="1"/>
</dbReference>
<dbReference type="PANTHER" id="PTHR35038:SF6">
    <property type="entry name" value="SURFACE LOCALIZED DECAHEME CYTOCHROME C LIPOPROTEIN"/>
    <property type="match status" value="1"/>
</dbReference>
<dbReference type="AlphaFoldDB" id="A0A6N9TP54"/>
<feature type="signal peptide" evidence="2">
    <location>
        <begin position="1"/>
        <end position="27"/>
    </location>
</feature>
<dbReference type="SUPFAM" id="SSF48695">
    <property type="entry name" value="Multiheme cytochromes"/>
    <property type="match status" value="2"/>
</dbReference>
<dbReference type="Gene3D" id="1.10.720.180">
    <property type="match status" value="1"/>
</dbReference>
<evidence type="ECO:0000259" key="3">
    <source>
        <dbReference type="Pfam" id="PF09699"/>
    </source>
</evidence>
<dbReference type="Pfam" id="PF09699">
    <property type="entry name" value="Paired_CXXCH_1"/>
    <property type="match status" value="7"/>
</dbReference>
<evidence type="ECO:0000256" key="2">
    <source>
        <dbReference type="SAM" id="SignalP"/>
    </source>
</evidence>
<feature type="domain" description="Doubled CXXCH motif" evidence="3">
    <location>
        <begin position="143"/>
        <end position="182"/>
    </location>
</feature>
<feature type="domain" description="Doubled CXXCH motif" evidence="3">
    <location>
        <begin position="49"/>
        <end position="88"/>
    </location>
</feature>
<feature type="domain" description="Doubled CXXCH motif" evidence="3">
    <location>
        <begin position="191"/>
        <end position="231"/>
    </location>
</feature>
<dbReference type="InterPro" id="IPR036280">
    <property type="entry name" value="Multihaem_cyt_sf"/>
</dbReference>
<dbReference type="Proteomes" id="UP000469346">
    <property type="component" value="Unassembled WGS sequence"/>
</dbReference>
<evidence type="ECO:0000256" key="1">
    <source>
        <dbReference type="ARBA" id="ARBA00022729"/>
    </source>
</evidence>
<organism evidence="4 5">
    <name type="scientific">Dissulfurirhabdus thermomarina</name>
    <dbReference type="NCBI Taxonomy" id="1765737"/>
    <lineage>
        <taxon>Bacteria</taxon>
        <taxon>Deltaproteobacteria</taxon>
        <taxon>Dissulfurirhabdaceae</taxon>
        <taxon>Dissulfurirhabdus</taxon>
    </lineage>
</organism>
<keyword evidence="5" id="KW-1185">Reference proteome</keyword>
<dbReference type="PANTHER" id="PTHR35038">
    <property type="entry name" value="DISSIMILATORY SULFITE REDUCTASE SIRA"/>
    <property type="match status" value="1"/>
</dbReference>
<reference evidence="4 5" key="1">
    <citation type="submission" date="2020-02" db="EMBL/GenBank/DDBJ databases">
        <title>Comparative genomics of sulfur disproportionating microorganisms.</title>
        <authorList>
            <person name="Ward L.M."/>
            <person name="Bertran E."/>
            <person name="Johnston D.T."/>
        </authorList>
    </citation>
    <scope>NUCLEOTIDE SEQUENCE [LARGE SCALE GENOMIC DNA]</scope>
    <source>
        <strain evidence="4 5">DSM 100025</strain>
    </source>
</reference>
<dbReference type="InterPro" id="IPR010177">
    <property type="entry name" value="Paired_CXXCH_1"/>
</dbReference>
<dbReference type="NCBIfam" id="TIGR01905">
    <property type="entry name" value="paired_CXXCH_1"/>
    <property type="match status" value="6"/>
</dbReference>
<accession>A0A6N9TP54</accession>
<feature type="domain" description="Doubled CXXCH motif" evidence="3">
    <location>
        <begin position="97"/>
        <end position="134"/>
    </location>
</feature>
<feature type="chain" id="PRO_5026732964" description="Doubled CXXCH motif domain-containing protein" evidence="2">
    <location>
        <begin position="28"/>
        <end position="395"/>
    </location>
</feature>
<feature type="domain" description="Doubled CXXCH motif" evidence="3">
    <location>
        <begin position="363"/>
        <end position="393"/>
    </location>
</feature>
<dbReference type="RefSeq" id="WP_163297683.1">
    <property type="nucleotide sequence ID" value="NZ_JAAGRR010000007.1"/>
</dbReference>
<name>A0A6N9TP54_DISTH</name>
<dbReference type="GO" id="GO:0016491">
    <property type="term" value="F:oxidoreductase activity"/>
    <property type="evidence" value="ECO:0007669"/>
    <property type="project" value="TreeGrafter"/>
</dbReference>
<proteinExistence type="predicted"/>
<dbReference type="Gene3D" id="1.10.1130.10">
    <property type="entry name" value="Flavocytochrome C3, Chain A"/>
    <property type="match status" value="2"/>
</dbReference>
<evidence type="ECO:0000313" key="5">
    <source>
        <dbReference type="Proteomes" id="UP000469346"/>
    </source>
</evidence>
<dbReference type="InterPro" id="IPR051829">
    <property type="entry name" value="Multiheme_Cytochr_ET"/>
</dbReference>
<protein>
    <recommendedName>
        <fullName evidence="3">Doubled CXXCH motif domain-containing protein</fullName>
    </recommendedName>
</protein>
<comment type="caution">
    <text evidence="4">The sequence shown here is derived from an EMBL/GenBank/DDBJ whole genome shotgun (WGS) entry which is preliminary data.</text>
</comment>
<dbReference type="Gene3D" id="3.90.10.10">
    <property type="entry name" value="Cytochrome C3"/>
    <property type="match status" value="1"/>
</dbReference>
<feature type="domain" description="Doubled CXXCH motif" evidence="3">
    <location>
        <begin position="311"/>
        <end position="342"/>
    </location>
</feature>
<sequence>MNALATRIASIGLFAALALAGGGAAHAAAGTRLCFQCHDPKDFRARHVHVPVAQGRCQACHNPHVARYEGLVQEKDAELCYRCHAKERAAFAEGVVHEPVRKGRCLACHDPHDSDAPGLRKGKGPEACFGCHKALPRKFPHTHAPYAKGDCQACHLPHAGPDARLLKGDAERLCYRCHKGKAVWKRHRGFPGKAGRCLSCHNPHGSSRAALVRDVLHPPYAKGCRSCHGKGAARGPDLCLSCHPGVKEEVLRLHSHLAGGGEYGCTACHSPHAGDGKALLRGAEKFVCRKCHEGSFRDAEQRLYVHPDLADCTACHAAHGSDQVAMLKKDGTESCTGCHETQGKFTHPVGEKARDPRTGQALTCVSCHDAMGTDFKYHLKQSGEKDLCLPCHPAY</sequence>
<dbReference type="EMBL" id="JAAGRR010000007">
    <property type="protein sequence ID" value="NDY41524.1"/>
    <property type="molecule type" value="Genomic_DNA"/>
</dbReference>
<feature type="domain" description="Doubled CXXCH motif" evidence="3">
    <location>
        <begin position="258"/>
        <end position="293"/>
    </location>
</feature>
<gene>
    <name evidence="4" type="ORF">G3N55_01475</name>
</gene>
<keyword evidence="1 2" id="KW-0732">Signal</keyword>
<evidence type="ECO:0000313" key="4">
    <source>
        <dbReference type="EMBL" id="NDY41524.1"/>
    </source>
</evidence>